<organism evidence="1 2">
    <name type="scientific">Blautia producta</name>
    <dbReference type="NCBI Taxonomy" id="33035"/>
    <lineage>
        <taxon>Bacteria</taxon>
        <taxon>Bacillati</taxon>
        <taxon>Bacillota</taxon>
        <taxon>Clostridia</taxon>
        <taxon>Lachnospirales</taxon>
        <taxon>Lachnospiraceae</taxon>
        <taxon>Blautia</taxon>
    </lineage>
</organism>
<dbReference type="Proteomes" id="UP000515789">
    <property type="component" value="Chromosome"/>
</dbReference>
<proteinExistence type="predicted"/>
<protein>
    <submittedName>
        <fullName evidence="1">Uncharacterized protein</fullName>
    </submittedName>
</protein>
<dbReference type="RefSeq" id="WP_018597012.1">
    <property type="nucleotide sequence ID" value="NZ_CABLBP010000005.1"/>
</dbReference>
<sequence>MVQVLEDYLIDVSEMNHTVKVRNGFTNSSEVSWKPLGYYGTMHGALKGIAEAQKRKRLKKGIHSLEEAVQIILDADKALEDEMARCHITSDGSGR</sequence>
<evidence type="ECO:0000313" key="1">
    <source>
        <dbReference type="EMBL" id="QMW80982.1"/>
    </source>
</evidence>
<dbReference type="EMBL" id="CP039126">
    <property type="protein sequence ID" value="QMW80982.1"/>
    <property type="molecule type" value="Genomic_DNA"/>
</dbReference>
<reference evidence="1 2" key="1">
    <citation type="submission" date="2019-04" db="EMBL/GenBank/DDBJ databases">
        <authorList>
            <person name="Schori C."/>
            <person name="Ahrens C."/>
        </authorList>
    </citation>
    <scope>NUCLEOTIDE SEQUENCE [LARGE SCALE GENOMIC DNA]</scope>
    <source>
        <strain evidence="1 2">DSM 2950</strain>
    </source>
</reference>
<gene>
    <name evidence="1" type="ORF">E5259_27335</name>
</gene>
<evidence type="ECO:0000313" key="2">
    <source>
        <dbReference type="Proteomes" id="UP000515789"/>
    </source>
</evidence>
<accession>A0A7G5N289</accession>
<dbReference type="AlphaFoldDB" id="A0A7G5N289"/>
<name>A0A7G5N289_9FIRM</name>